<dbReference type="Gene3D" id="2.60.120.740">
    <property type="match status" value="1"/>
</dbReference>
<sequence length="131" mass="14641">MLFLKLILLSLLIAAPGLLVSGETRFTCYDDFQHRCREIVACEGRIAVLTCGFRRIRIISASYGRTDSTTCSSERPPSQLSDTNCYSSSTLYNVVDRCEPQQTCQVPATNSEFSDPCVGTYKYLKVVYICV</sequence>
<evidence type="ECO:0000313" key="6">
    <source>
        <dbReference type="EMBL" id="KAF4070580.1"/>
    </source>
</evidence>
<dbReference type="InterPro" id="IPR043159">
    <property type="entry name" value="Lectin_gal-bd_sf"/>
</dbReference>
<proteinExistence type="predicted"/>
<feature type="signal peptide" evidence="4">
    <location>
        <begin position="1"/>
        <end position="22"/>
    </location>
</feature>
<dbReference type="AlphaFoldDB" id="A0A7J5ZJD9"/>
<evidence type="ECO:0000256" key="4">
    <source>
        <dbReference type="SAM" id="SignalP"/>
    </source>
</evidence>
<gene>
    <name evidence="6" type="ORF">AMELA_G00286980</name>
</gene>
<evidence type="ECO:0000256" key="3">
    <source>
        <dbReference type="ARBA" id="ARBA00022737"/>
    </source>
</evidence>
<dbReference type="Pfam" id="PF02140">
    <property type="entry name" value="SUEL_Lectin"/>
    <property type="match status" value="1"/>
</dbReference>
<keyword evidence="3" id="KW-0677">Repeat</keyword>
<dbReference type="PROSITE" id="PS50228">
    <property type="entry name" value="SUEL_LECTIN"/>
    <property type="match status" value="1"/>
</dbReference>
<dbReference type="Proteomes" id="UP000593565">
    <property type="component" value="Unassembled WGS sequence"/>
</dbReference>
<dbReference type="CDD" id="cd22836">
    <property type="entry name" value="Gal_Rha_Lectin_RBL_rpt2"/>
    <property type="match status" value="1"/>
</dbReference>
<feature type="domain" description="SUEL-type lectin" evidence="5">
    <location>
        <begin position="41"/>
        <end position="131"/>
    </location>
</feature>
<organism evidence="6 7">
    <name type="scientific">Ameiurus melas</name>
    <name type="common">Black bullhead</name>
    <name type="synonym">Silurus melas</name>
    <dbReference type="NCBI Taxonomy" id="219545"/>
    <lineage>
        <taxon>Eukaryota</taxon>
        <taxon>Metazoa</taxon>
        <taxon>Chordata</taxon>
        <taxon>Craniata</taxon>
        <taxon>Vertebrata</taxon>
        <taxon>Euteleostomi</taxon>
        <taxon>Actinopterygii</taxon>
        <taxon>Neopterygii</taxon>
        <taxon>Teleostei</taxon>
        <taxon>Ostariophysi</taxon>
        <taxon>Siluriformes</taxon>
        <taxon>Ictaluridae</taxon>
        <taxon>Ameiurus</taxon>
    </lineage>
</organism>
<feature type="chain" id="PRO_5029467425" description="SUEL-type lectin domain-containing protein" evidence="4">
    <location>
        <begin position="23"/>
        <end position="131"/>
    </location>
</feature>
<keyword evidence="7" id="KW-1185">Reference proteome</keyword>
<dbReference type="EMBL" id="JAAGNN010000029">
    <property type="protein sequence ID" value="KAF4070580.1"/>
    <property type="molecule type" value="Genomic_DNA"/>
</dbReference>
<keyword evidence="2" id="KW-0430">Lectin</keyword>
<comment type="caution">
    <text evidence="6">The sequence shown here is derived from an EMBL/GenBank/DDBJ whole genome shotgun (WGS) entry which is preliminary data.</text>
</comment>
<accession>A0A7J5ZJD9</accession>
<evidence type="ECO:0000313" key="7">
    <source>
        <dbReference type="Proteomes" id="UP000593565"/>
    </source>
</evidence>
<evidence type="ECO:0000256" key="2">
    <source>
        <dbReference type="ARBA" id="ARBA00022734"/>
    </source>
</evidence>
<name>A0A7J5ZJD9_AMEME</name>
<protein>
    <recommendedName>
        <fullName evidence="5">SUEL-type lectin domain-containing protein</fullName>
    </recommendedName>
</protein>
<dbReference type="PANTHER" id="PTHR46780">
    <property type="entry name" value="PROTEIN EVA-1"/>
    <property type="match status" value="1"/>
</dbReference>
<reference evidence="6 7" key="1">
    <citation type="submission" date="2020-02" db="EMBL/GenBank/DDBJ databases">
        <title>A chromosome-scale genome assembly of the black bullhead catfish (Ameiurus melas).</title>
        <authorList>
            <person name="Wen M."/>
            <person name="Zham M."/>
            <person name="Cabau C."/>
            <person name="Klopp C."/>
            <person name="Donnadieu C."/>
            <person name="Roques C."/>
            <person name="Bouchez O."/>
            <person name="Lampietro C."/>
            <person name="Jouanno E."/>
            <person name="Herpin A."/>
            <person name="Louis A."/>
            <person name="Berthelot C."/>
            <person name="Parey E."/>
            <person name="Roest-Crollius H."/>
            <person name="Braasch I."/>
            <person name="Postlethwait J."/>
            <person name="Robinson-Rechavi M."/>
            <person name="Echchiki A."/>
            <person name="Begum T."/>
            <person name="Montfort J."/>
            <person name="Schartl M."/>
            <person name="Bobe J."/>
            <person name="Guiguen Y."/>
        </authorList>
    </citation>
    <scope>NUCLEOTIDE SEQUENCE [LARGE SCALE GENOMIC DNA]</scope>
    <source>
        <strain evidence="6">M_S1</strain>
        <tissue evidence="6">Blood</tissue>
    </source>
</reference>
<dbReference type="GO" id="GO:0030246">
    <property type="term" value="F:carbohydrate binding"/>
    <property type="evidence" value="ECO:0007669"/>
    <property type="project" value="UniProtKB-KW"/>
</dbReference>
<evidence type="ECO:0000256" key="1">
    <source>
        <dbReference type="ARBA" id="ARBA00022546"/>
    </source>
</evidence>
<keyword evidence="1" id="KW-0348">Hemagglutinin</keyword>
<dbReference type="InterPro" id="IPR000922">
    <property type="entry name" value="Lectin_gal-bd_dom"/>
</dbReference>
<keyword evidence="4" id="KW-0732">Signal</keyword>
<evidence type="ECO:0000259" key="5">
    <source>
        <dbReference type="PROSITE" id="PS50228"/>
    </source>
</evidence>
<dbReference type="FunFam" id="2.60.120.740:FF:000003">
    <property type="entry name" value="Protein eva-1 homolog C"/>
    <property type="match status" value="1"/>
</dbReference>